<feature type="region of interest" description="Disordered" evidence="9">
    <location>
        <begin position="1"/>
        <end position="74"/>
    </location>
</feature>
<evidence type="ECO:0000256" key="1">
    <source>
        <dbReference type="ARBA" id="ARBA00004141"/>
    </source>
</evidence>
<feature type="transmembrane region" description="Helical" evidence="10">
    <location>
        <begin position="408"/>
        <end position="429"/>
    </location>
</feature>
<feature type="transmembrane region" description="Helical" evidence="10">
    <location>
        <begin position="435"/>
        <end position="455"/>
    </location>
</feature>
<reference evidence="12 13" key="1">
    <citation type="journal article" date="2020" name="ISME J.">
        <title>Uncovering the hidden diversity of litter-decomposition mechanisms in mushroom-forming fungi.</title>
        <authorList>
            <person name="Floudas D."/>
            <person name="Bentzer J."/>
            <person name="Ahren D."/>
            <person name="Johansson T."/>
            <person name="Persson P."/>
            <person name="Tunlid A."/>
        </authorList>
    </citation>
    <scope>NUCLEOTIDE SEQUENCE [LARGE SCALE GENOMIC DNA]</scope>
    <source>
        <strain evidence="12 13">CBS 661.87</strain>
    </source>
</reference>
<feature type="transmembrane region" description="Helical" evidence="10">
    <location>
        <begin position="176"/>
        <end position="199"/>
    </location>
</feature>
<dbReference type="InterPro" id="IPR045349">
    <property type="entry name" value="SLC41A1-3"/>
</dbReference>
<evidence type="ECO:0000256" key="4">
    <source>
        <dbReference type="ARBA" id="ARBA00022692"/>
    </source>
</evidence>
<keyword evidence="4 10" id="KW-0812">Transmembrane</keyword>
<dbReference type="PANTHER" id="PTHR16228:SF7">
    <property type="entry name" value="SLC41A_MGTE INTEGRAL MEMBRANE DOMAIN-CONTAINING PROTEIN"/>
    <property type="match status" value="1"/>
</dbReference>
<feature type="domain" description="SLC41A/MgtE integral membrane" evidence="11">
    <location>
        <begin position="133"/>
        <end position="306"/>
    </location>
</feature>
<comment type="caution">
    <text evidence="12">The sequence shown here is derived from an EMBL/GenBank/DDBJ whole genome shotgun (WGS) entry which is preliminary data.</text>
</comment>
<feature type="transmembrane region" description="Helical" evidence="10">
    <location>
        <begin position="382"/>
        <end position="401"/>
    </location>
</feature>
<keyword evidence="7" id="KW-0406">Ion transport</keyword>
<dbReference type="PANTHER" id="PTHR16228">
    <property type="entry name" value="DIVALENT CATION TRANSPORTER SOLUTE CARRIER FAMILY 41"/>
    <property type="match status" value="1"/>
</dbReference>
<evidence type="ECO:0000256" key="9">
    <source>
        <dbReference type="SAM" id="MobiDB-lite"/>
    </source>
</evidence>
<gene>
    <name evidence="12" type="ORF">D9615_002041</name>
</gene>
<feature type="transmembrane region" description="Helical" evidence="10">
    <location>
        <begin position="321"/>
        <end position="342"/>
    </location>
</feature>
<evidence type="ECO:0000259" key="11">
    <source>
        <dbReference type="Pfam" id="PF01769"/>
    </source>
</evidence>
<evidence type="ECO:0000313" key="12">
    <source>
        <dbReference type="EMBL" id="KAF5386660.1"/>
    </source>
</evidence>
<protein>
    <recommendedName>
        <fullName evidence="11">SLC41A/MgtE integral membrane domain-containing protein</fullName>
    </recommendedName>
</protein>
<sequence length="538" mass="58263">MNPQSPGKSSLDEDIEMIGLVDVVKRPQSPPDQHGHQNGDLPHDPEDSDDEDNHGEDGRQALLGSHERTPSRDRLVQSVKSVGTLWPQIQGIVIESAPTLLLTTIGLLFTGKLLDQVSQWRAMKEVHQLIMIIPVVLNLKGNLEMNLSARLGTAANVGDLDDPALRRSMILGNLSLLQVQAAVVSFIAACIALVIGLALPRITSVPSDDTSPANVTARAIYQITESIIFEPRRPIPLRPKDAYGAFTFANLIMVASTAMTAACLSSIVLGSFMCTLIVLCRKYGRDPDNIAPPIASCLGDLVTLCFIGATSSVLIRVLHTPIPFILGILIIVVATTCLVFTIRNHHVRPLLSQGWSPLFGAMIISSGTGIVLDRFVSRYEGFALLAVVISGLPGSVGSILVSRLSTSLHAAALSITSAAIITSGAKSVPEPSTKLVMMTLLFVTLPIEIIFLAMLRGFGWLHLPFTFVALSVVFFFIAVLISLYVAKILTNFLWSKQRDPDMYALPIHSALMDLVGQLLLAICFELVQLFTKSIRRRS</sequence>
<evidence type="ECO:0000256" key="2">
    <source>
        <dbReference type="ARBA" id="ARBA00009749"/>
    </source>
</evidence>
<feature type="compositionally biased region" description="Basic and acidic residues" evidence="9">
    <location>
        <begin position="33"/>
        <end position="45"/>
    </location>
</feature>
<keyword evidence="3" id="KW-0813">Transport</keyword>
<dbReference type="SUPFAM" id="SSF161093">
    <property type="entry name" value="MgtE membrane domain-like"/>
    <property type="match status" value="2"/>
</dbReference>
<accession>A0A8H5M9V4</accession>
<feature type="domain" description="SLC41A/MgtE integral membrane" evidence="11">
    <location>
        <begin position="388"/>
        <end position="522"/>
    </location>
</feature>
<keyword evidence="13" id="KW-1185">Reference proteome</keyword>
<evidence type="ECO:0000256" key="3">
    <source>
        <dbReference type="ARBA" id="ARBA00022448"/>
    </source>
</evidence>
<keyword evidence="5" id="KW-0460">Magnesium</keyword>
<evidence type="ECO:0000256" key="8">
    <source>
        <dbReference type="ARBA" id="ARBA00023136"/>
    </source>
</evidence>
<dbReference type="Gene3D" id="1.10.357.20">
    <property type="entry name" value="SLC41 divalent cation transporters, integral membrane domain"/>
    <property type="match status" value="2"/>
</dbReference>
<dbReference type="OrthoDB" id="666972at2759"/>
<comment type="subcellular location">
    <subcellularLocation>
        <location evidence="1">Membrane</location>
        <topology evidence="1">Multi-pass membrane protein</topology>
    </subcellularLocation>
</comment>
<comment type="similarity">
    <text evidence="2">Belongs to the SLC41A transporter family.</text>
</comment>
<evidence type="ECO:0000256" key="5">
    <source>
        <dbReference type="ARBA" id="ARBA00022842"/>
    </source>
</evidence>
<keyword evidence="6 10" id="KW-1133">Transmembrane helix</keyword>
<name>A0A8H5M9V4_9AGAR</name>
<feature type="transmembrane region" description="Helical" evidence="10">
    <location>
        <begin position="506"/>
        <end position="527"/>
    </location>
</feature>
<evidence type="ECO:0000256" key="7">
    <source>
        <dbReference type="ARBA" id="ARBA00023065"/>
    </source>
</evidence>
<dbReference type="AlphaFoldDB" id="A0A8H5M9V4"/>
<feature type="transmembrane region" description="Helical" evidence="10">
    <location>
        <begin position="246"/>
        <end position="279"/>
    </location>
</feature>
<keyword evidence="8 10" id="KW-0472">Membrane</keyword>
<dbReference type="InterPro" id="IPR006667">
    <property type="entry name" value="SLC41_membr_dom"/>
</dbReference>
<evidence type="ECO:0000313" key="13">
    <source>
        <dbReference type="Proteomes" id="UP000565441"/>
    </source>
</evidence>
<dbReference type="GO" id="GO:0008324">
    <property type="term" value="F:monoatomic cation transmembrane transporter activity"/>
    <property type="evidence" value="ECO:0007669"/>
    <property type="project" value="InterPro"/>
</dbReference>
<dbReference type="GO" id="GO:0005886">
    <property type="term" value="C:plasma membrane"/>
    <property type="evidence" value="ECO:0007669"/>
    <property type="project" value="TreeGrafter"/>
</dbReference>
<feature type="transmembrane region" description="Helical" evidence="10">
    <location>
        <begin position="291"/>
        <end position="315"/>
    </location>
</feature>
<proteinExistence type="inferred from homology"/>
<evidence type="ECO:0000256" key="10">
    <source>
        <dbReference type="SAM" id="Phobius"/>
    </source>
</evidence>
<feature type="compositionally biased region" description="Basic and acidic residues" evidence="9">
    <location>
        <begin position="55"/>
        <end position="74"/>
    </location>
</feature>
<feature type="transmembrane region" description="Helical" evidence="10">
    <location>
        <begin position="354"/>
        <end position="376"/>
    </location>
</feature>
<evidence type="ECO:0000256" key="6">
    <source>
        <dbReference type="ARBA" id="ARBA00022989"/>
    </source>
</evidence>
<organism evidence="12 13">
    <name type="scientific">Tricholomella constricta</name>
    <dbReference type="NCBI Taxonomy" id="117010"/>
    <lineage>
        <taxon>Eukaryota</taxon>
        <taxon>Fungi</taxon>
        <taxon>Dikarya</taxon>
        <taxon>Basidiomycota</taxon>
        <taxon>Agaricomycotina</taxon>
        <taxon>Agaricomycetes</taxon>
        <taxon>Agaricomycetidae</taxon>
        <taxon>Agaricales</taxon>
        <taxon>Tricholomatineae</taxon>
        <taxon>Lyophyllaceae</taxon>
        <taxon>Tricholomella</taxon>
    </lineage>
</organism>
<dbReference type="EMBL" id="JAACJP010000002">
    <property type="protein sequence ID" value="KAF5386660.1"/>
    <property type="molecule type" value="Genomic_DNA"/>
</dbReference>
<feature type="transmembrane region" description="Helical" evidence="10">
    <location>
        <begin position="467"/>
        <end position="486"/>
    </location>
</feature>
<dbReference type="Proteomes" id="UP000565441">
    <property type="component" value="Unassembled WGS sequence"/>
</dbReference>
<dbReference type="Pfam" id="PF01769">
    <property type="entry name" value="MgtE"/>
    <property type="match status" value="2"/>
</dbReference>
<dbReference type="InterPro" id="IPR036739">
    <property type="entry name" value="SLC41_membr_dom_sf"/>
</dbReference>